<evidence type="ECO:0000256" key="5">
    <source>
        <dbReference type="ARBA" id="ARBA00023163"/>
    </source>
</evidence>
<keyword evidence="2" id="KW-0805">Transcription regulation</keyword>
<evidence type="ECO:0000256" key="1">
    <source>
        <dbReference type="ARBA" id="ARBA00009437"/>
    </source>
</evidence>
<dbReference type="GO" id="GO:0003677">
    <property type="term" value="F:DNA binding"/>
    <property type="evidence" value="ECO:0007669"/>
    <property type="project" value="UniProtKB-KW"/>
</dbReference>
<keyword evidence="5" id="KW-0804">Transcription</keyword>
<dbReference type="Proteomes" id="UP000585327">
    <property type="component" value="Unassembled WGS sequence"/>
</dbReference>
<dbReference type="PROSITE" id="PS50931">
    <property type="entry name" value="HTH_LYSR"/>
    <property type="match status" value="1"/>
</dbReference>
<keyword evidence="3" id="KW-0238">DNA-binding</keyword>
<evidence type="ECO:0000256" key="2">
    <source>
        <dbReference type="ARBA" id="ARBA00023015"/>
    </source>
</evidence>
<comment type="caution">
    <text evidence="7">The sequence shown here is derived from an EMBL/GenBank/DDBJ whole genome shotgun (WGS) entry which is preliminary data.</text>
</comment>
<dbReference type="AlphaFoldDB" id="A0A838YPY1"/>
<dbReference type="InterPro" id="IPR000847">
    <property type="entry name" value="LysR_HTH_N"/>
</dbReference>
<accession>A0A838YPY1</accession>
<dbReference type="InterPro" id="IPR005119">
    <property type="entry name" value="LysR_subst-bd"/>
</dbReference>
<dbReference type="GO" id="GO:0032993">
    <property type="term" value="C:protein-DNA complex"/>
    <property type="evidence" value="ECO:0007669"/>
    <property type="project" value="TreeGrafter"/>
</dbReference>
<protein>
    <submittedName>
        <fullName evidence="7">LysR family transcriptional regulator</fullName>
    </submittedName>
</protein>
<organism evidence="7 8">
    <name type="scientific">SAR86 cluster bacterium</name>
    <dbReference type="NCBI Taxonomy" id="2030880"/>
    <lineage>
        <taxon>Bacteria</taxon>
        <taxon>Pseudomonadati</taxon>
        <taxon>Pseudomonadota</taxon>
        <taxon>Gammaproteobacteria</taxon>
        <taxon>SAR86 cluster</taxon>
    </lineage>
</organism>
<comment type="similarity">
    <text evidence="1">Belongs to the LysR transcriptional regulatory family.</text>
</comment>
<name>A0A838YPY1_9GAMM</name>
<dbReference type="FunFam" id="1.10.10.10:FF:000001">
    <property type="entry name" value="LysR family transcriptional regulator"/>
    <property type="match status" value="1"/>
</dbReference>
<dbReference type="PRINTS" id="PR00039">
    <property type="entry name" value="HTHLYSR"/>
</dbReference>
<evidence type="ECO:0000259" key="6">
    <source>
        <dbReference type="PROSITE" id="PS50931"/>
    </source>
</evidence>
<evidence type="ECO:0000313" key="8">
    <source>
        <dbReference type="Proteomes" id="UP000585327"/>
    </source>
</evidence>
<dbReference type="Pfam" id="PF00126">
    <property type="entry name" value="HTH_1"/>
    <property type="match status" value="1"/>
</dbReference>
<keyword evidence="4" id="KW-0010">Activator</keyword>
<dbReference type="PANTHER" id="PTHR30346:SF26">
    <property type="entry name" value="HYDROGEN PEROXIDE-INDUCIBLE GENES ACTIVATOR"/>
    <property type="match status" value="1"/>
</dbReference>
<dbReference type="Pfam" id="PF03466">
    <property type="entry name" value="LysR_substrate"/>
    <property type="match status" value="1"/>
</dbReference>
<evidence type="ECO:0000256" key="3">
    <source>
        <dbReference type="ARBA" id="ARBA00023125"/>
    </source>
</evidence>
<dbReference type="CDD" id="cd08411">
    <property type="entry name" value="PBP2_OxyR"/>
    <property type="match status" value="1"/>
</dbReference>
<dbReference type="EMBL" id="JACETM010000036">
    <property type="protein sequence ID" value="MBA4724256.1"/>
    <property type="molecule type" value="Genomic_DNA"/>
</dbReference>
<dbReference type="InterPro" id="IPR036388">
    <property type="entry name" value="WH-like_DNA-bd_sf"/>
</dbReference>
<dbReference type="Gene3D" id="1.10.10.10">
    <property type="entry name" value="Winged helix-like DNA-binding domain superfamily/Winged helix DNA-binding domain"/>
    <property type="match status" value="1"/>
</dbReference>
<dbReference type="SUPFAM" id="SSF53850">
    <property type="entry name" value="Periplasmic binding protein-like II"/>
    <property type="match status" value="1"/>
</dbReference>
<gene>
    <name evidence="7" type="ORF">H2021_03455</name>
</gene>
<feature type="domain" description="HTH lysR-type" evidence="6">
    <location>
        <begin position="1"/>
        <end position="58"/>
    </location>
</feature>
<evidence type="ECO:0000256" key="4">
    <source>
        <dbReference type="ARBA" id="ARBA00023159"/>
    </source>
</evidence>
<dbReference type="GO" id="GO:0003700">
    <property type="term" value="F:DNA-binding transcription factor activity"/>
    <property type="evidence" value="ECO:0007669"/>
    <property type="project" value="InterPro"/>
</dbReference>
<dbReference type="SUPFAM" id="SSF46785">
    <property type="entry name" value="Winged helix' DNA-binding domain"/>
    <property type="match status" value="1"/>
</dbReference>
<dbReference type="InterPro" id="IPR036390">
    <property type="entry name" value="WH_DNA-bd_sf"/>
</dbReference>
<reference evidence="7 8" key="1">
    <citation type="submission" date="2020-06" db="EMBL/GenBank/DDBJ databases">
        <title>Dysbiosis in marine aquaculture revealed through microbiome analysis: reverse ecology for environmental sustainability.</title>
        <authorList>
            <person name="Haro-Moreno J.M."/>
            <person name="Coutinho F.H."/>
            <person name="Zaragoza-Solas A."/>
            <person name="Picazo A."/>
            <person name="Almagro-Moreno S."/>
            <person name="Lopez-Perez M."/>
        </authorList>
    </citation>
    <scope>NUCLEOTIDE SEQUENCE [LARGE SCALE GENOMIC DNA]</scope>
    <source>
        <strain evidence="7">MCMED-G42</strain>
    </source>
</reference>
<dbReference type="PANTHER" id="PTHR30346">
    <property type="entry name" value="TRANSCRIPTIONAL DUAL REGULATOR HCAR-RELATED"/>
    <property type="match status" value="1"/>
</dbReference>
<proteinExistence type="inferred from homology"/>
<sequence>MNLRDLSYIVAVADQGSFIKAARVCNVSQPTLSGQIKKLEEYLGNQIFERSTKSLSITKFGEQVIEKARAITSDADQITKLSKENSDPWSSPLRLGIIPTLGPYLIPKFFLELKHKIPESKVFFDENITENLLRKLSSGELDAVLLATDVDKQKFNNIDLFEEPFWAAFHKDSNLRNIDNLKSSDLKKERMLLLHDGHCLRDQALRVCSPKDIDIEQNLDTRATSLETLINIVAAGEGFTLIPALALQSSWTTDMGIFVSKINEKQASRKISLIYRKKFSKDKLLKELASMIVEQSPNTVKILLNK</sequence>
<dbReference type="Gene3D" id="3.40.190.10">
    <property type="entry name" value="Periplasmic binding protein-like II"/>
    <property type="match status" value="2"/>
</dbReference>
<evidence type="ECO:0000313" key="7">
    <source>
        <dbReference type="EMBL" id="MBA4724256.1"/>
    </source>
</evidence>